<evidence type="ECO:0000313" key="7">
    <source>
        <dbReference type="EMBL" id="RRT51935.1"/>
    </source>
</evidence>
<dbReference type="InterPro" id="IPR050651">
    <property type="entry name" value="Plant_Cytochrome_P450_Monoox"/>
</dbReference>
<dbReference type="Proteomes" id="UP000287651">
    <property type="component" value="Unassembled WGS sequence"/>
</dbReference>
<sequence>MYPAGPLMVPHESSDEFEGGKGEGKWLEPFGMGRRKCPGEGLATRMVGLALGTLIQCFEWGRVGDKEVDMAQGSGLTLPKAVPLEATCRSRPRLARLVLEL</sequence>
<feature type="compositionally biased region" description="Basic and acidic residues" evidence="6">
    <location>
        <begin position="12"/>
        <end position="24"/>
    </location>
</feature>
<accession>A0A426YJM1</accession>
<dbReference type="PROSITE" id="PS00086">
    <property type="entry name" value="CYTOCHROME_P450"/>
    <property type="match status" value="1"/>
</dbReference>
<keyword evidence="1 5" id="KW-0349">Heme</keyword>
<keyword evidence="5" id="KW-0503">Monooxygenase</keyword>
<organism evidence="7 8">
    <name type="scientific">Ensete ventricosum</name>
    <name type="common">Abyssinian banana</name>
    <name type="synonym">Musa ensete</name>
    <dbReference type="NCBI Taxonomy" id="4639"/>
    <lineage>
        <taxon>Eukaryota</taxon>
        <taxon>Viridiplantae</taxon>
        <taxon>Streptophyta</taxon>
        <taxon>Embryophyta</taxon>
        <taxon>Tracheophyta</taxon>
        <taxon>Spermatophyta</taxon>
        <taxon>Magnoliopsida</taxon>
        <taxon>Liliopsida</taxon>
        <taxon>Zingiberales</taxon>
        <taxon>Musaceae</taxon>
        <taxon>Ensete</taxon>
    </lineage>
</organism>
<evidence type="ECO:0000256" key="3">
    <source>
        <dbReference type="ARBA" id="ARBA00023002"/>
    </source>
</evidence>
<gene>
    <name evidence="7" type="ORF">B296_00026478</name>
</gene>
<comment type="similarity">
    <text evidence="5">Belongs to the cytochrome P450 family.</text>
</comment>
<comment type="caution">
    <text evidence="7">The sequence shown here is derived from an EMBL/GenBank/DDBJ whole genome shotgun (WGS) entry which is preliminary data.</text>
</comment>
<evidence type="ECO:0000256" key="4">
    <source>
        <dbReference type="ARBA" id="ARBA00023004"/>
    </source>
</evidence>
<evidence type="ECO:0000313" key="8">
    <source>
        <dbReference type="Proteomes" id="UP000287651"/>
    </source>
</evidence>
<name>A0A426YJM1_ENSVE</name>
<dbReference type="InterPro" id="IPR001128">
    <property type="entry name" value="Cyt_P450"/>
</dbReference>
<dbReference type="PRINTS" id="PR00463">
    <property type="entry name" value="EP450I"/>
</dbReference>
<dbReference type="Gene3D" id="1.10.630.10">
    <property type="entry name" value="Cytochrome P450"/>
    <property type="match status" value="1"/>
</dbReference>
<dbReference type="SUPFAM" id="SSF48264">
    <property type="entry name" value="Cytochrome P450"/>
    <property type="match status" value="1"/>
</dbReference>
<dbReference type="InterPro" id="IPR036396">
    <property type="entry name" value="Cyt_P450_sf"/>
</dbReference>
<dbReference type="InterPro" id="IPR017972">
    <property type="entry name" value="Cyt_P450_CS"/>
</dbReference>
<dbReference type="AlphaFoldDB" id="A0A426YJM1"/>
<dbReference type="GO" id="GO:0005506">
    <property type="term" value="F:iron ion binding"/>
    <property type="evidence" value="ECO:0007669"/>
    <property type="project" value="InterPro"/>
</dbReference>
<keyword evidence="4 5" id="KW-0408">Iron</keyword>
<evidence type="ECO:0000256" key="6">
    <source>
        <dbReference type="SAM" id="MobiDB-lite"/>
    </source>
</evidence>
<feature type="region of interest" description="Disordered" evidence="6">
    <location>
        <begin position="1"/>
        <end position="24"/>
    </location>
</feature>
<evidence type="ECO:0000256" key="1">
    <source>
        <dbReference type="ARBA" id="ARBA00022617"/>
    </source>
</evidence>
<dbReference type="GO" id="GO:0020037">
    <property type="term" value="F:heme binding"/>
    <property type="evidence" value="ECO:0007669"/>
    <property type="project" value="InterPro"/>
</dbReference>
<dbReference type="Pfam" id="PF00067">
    <property type="entry name" value="p450"/>
    <property type="match status" value="1"/>
</dbReference>
<reference evidence="7 8" key="1">
    <citation type="journal article" date="2014" name="Agronomy (Basel)">
        <title>A Draft Genome Sequence for Ensete ventricosum, the Drought-Tolerant Tree Against Hunger.</title>
        <authorList>
            <person name="Harrison J."/>
            <person name="Moore K.A."/>
            <person name="Paszkiewicz K."/>
            <person name="Jones T."/>
            <person name="Grant M."/>
            <person name="Ambacheew D."/>
            <person name="Muzemil S."/>
            <person name="Studholme D.J."/>
        </authorList>
    </citation>
    <scope>NUCLEOTIDE SEQUENCE [LARGE SCALE GENOMIC DNA]</scope>
</reference>
<dbReference type="GO" id="GO:0004497">
    <property type="term" value="F:monooxygenase activity"/>
    <property type="evidence" value="ECO:0007669"/>
    <property type="project" value="UniProtKB-KW"/>
</dbReference>
<dbReference type="InterPro" id="IPR002401">
    <property type="entry name" value="Cyt_P450_E_grp-I"/>
</dbReference>
<evidence type="ECO:0000256" key="2">
    <source>
        <dbReference type="ARBA" id="ARBA00022723"/>
    </source>
</evidence>
<evidence type="ECO:0000256" key="5">
    <source>
        <dbReference type="RuleBase" id="RU000461"/>
    </source>
</evidence>
<dbReference type="GO" id="GO:0016705">
    <property type="term" value="F:oxidoreductase activity, acting on paired donors, with incorporation or reduction of molecular oxygen"/>
    <property type="evidence" value="ECO:0007669"/>
    <property type="project" value="InterPro"/>
</dbReference>
<dbReference type="EMBL" id="AMZH03011962">
    <property type="protein sequence ID" value="RRT51935.1"/>
    <property type="molecule type" value="Genomic_DNA"/>
</dbReference>
<protein>
    <submittedName>
        <fullName evidence="7">Uncharacterized protein</fullName>
    </submittedName>
</protein>
<dbReference type="PANTHER" id="PTHR47947">
    <property type="entry name" value="CYTOCHROME P450 82C3-RELATED"/>
    <property type="match status" value="1"/>
</dbReference>
<dbReference type="PANTHER" id="PTHR47947:SF3">
    <property type="entry name" value="CYTOCHROME P450 81D1-LIKE"/>
    <property type="match status" value="1"/>
</dbReference>
<keyword evidence="2 5" id="KW-0479">Metal-binding</keyword>
<keyword evidence="3 5" id="KW-0560">Oxidoreductase</keyword>
<proteinExistence type="inferred from homology"/>